<proteinExistence type="predicted"/>
<dbReference type="Gene3D" id="1.10.390.10">
    <property type="entry name" value="Neutral Protease Domain 2"/>
    <property type="match status" value="1"/>
</dbReference>
<dbReference type="AlphaFoldDB" id="A0AAW0ICA5"/>
<sequence>MMSTLHFRPTPLSQRRQRVPDAPVHYTKGYFLLRFLARALGEETYFSFLRKFVHLFHGQLILSQDFLQMLLESIPEDKRLGLTVENIIRDWLECSGIPKVMGRENLYLPCGNT</sequence>
<keyword evidence="3" id="KW-1185">Reference proteome</keyword>
<dbReference type="Proteomes" id="UP001488838">
    <property type="component" value="Unassembled WGS sequence"/>
</dbReference>
<dbReference type="Pfam" id="PF01433">
    <property type="entry name" value="Peptidase_M1"/>
    <property type="match status" value="1"/>
</dbReference>
<dbReference type="InterPro" id="IPR033577">
    <property type="entry name" value="AOPep"/>
</dbReference>
<dbReference type="InterPro" id="IPR014782">
    <property type="entry name" value="Peptidase_M1_dom"/>
</dbReference>
<name>A0AAW0ICA5_MYOGA</name>
<dbReference type="SUPFAM" id="SSF55486">
    <property type="entry name" value="Metalloproteases ('zincins'), catalytic domain"/>
    <property type="match status" value="1"/>
</dbReference>
<protein>
    <recommendedName>
        <fullName evidence="1">Peptidase M1 membrane alanine aminopeptidase domain-containing protein</fullName>
    </recommendedName>
</protein>
<evidence type="ECO:0000313" key="2">
    <source>
        <dbReference type="EMBL" id="KAK7812027.1"/>
    </source>
</evidence>
<dbReference type="PANTHER" id="PTHR46627">
    <property type="entry name" value="AMINOPEPTIDASE O"/>
    <property type="match status" value="1"/>
</dbReference>
<organism evidence="2 3">
    <name type="scientific">Myodes glareolus</name>
    <name type="common">Bank vole</name>
    <name type="synonym">Clethrionomys glareolus</name>
    <dbReference type="NCBI Taxonomy" id="447135"/>
    <lineage>
        <taxon>Eukaryota</taxon>
        <taxon>Metazoa</taxon>
        <taxon>Chordata</taxon>
        <taxon>Craniata</taxon>
        <taxon>Vertebrata</taxon>
        <taxon>Euteleostomi</taxon>
        <taxon>Mammalia</taxon>
        <taxon>Eutheria</taxon>
        <taxon>Euarchontoglires</taxon>
        <taxon>Glires</taxon>
        <taxon>Rodentia</taxon>
        <taxon>Myomorpha</taxon>
        <taxon>Muroidea</taxon>
        <taxon>Cricetidae</taxon>
        <taxon>Arvicolinae</taxon>
        <taxon>Myodes</taxon>
    </lineage>
</organism>
<feature type="domain" description="Peptidase M1 membrane alanine aminopeptidase" evidence="1">
    <location>
        <begin position="24"/>
        <end position="91"/>
    </location>
</feature>
<dbReference type="PANTHER" id="PTHR46627:SF1">
    <property type="entry name" value="AMINOPEPTIDASE O"/>
    <property type="match status" value="1"/>
</dbReference>
<dbReference type="InterPro" id="IPR027268">
    <property type="entry name" value="Peptidase_M4/M1_CTD_sf"/>
</dbReference>
<accession>A0AAW0ICA5</accession>
<dbReference type="GO" id="GO:0070006">
    <property type="term" value="F:metalloaminopeptidase activity"/>
    <property type="evidence" value="ECO:0007669"/>
    <property type="project" value="InterPro"/>
</dbReference>
<comment type="caution">
    <text evidence="2">The sequence shown here is derived from an EMBL/GenBank/DDBJ whole genome shotgun (WGS) entry which is preliminary data.</text>
</comment>
<reference evidence="2 3" key="1">
    <citation type="journal article" date="2023" name="bioRxiv">
        <title>Conserved and derived expression patterns and positive selection on dental genes reveal complex evolutionary context of ever-growing rodent molars.</title>
        <authorList>
            <person name="Calamari Z.T."/>
            <person name="Song A."/>
            <person name="Cohen E."/>
            <person name="Akter M."/>
            <person name="Roy R.D."/>
            <person name="Hallikas O."/>
            <person name="Christensen M.M."/>
            <person name="Li P."/>
            <person name="Marangoni P."/>
            <person name="Jernvall J."/>
            <person name="Klein O.D."/>
        </authorList>
    </citation>
    <scope>NUCLEOTIDE SEQUENCE [LARGE SCALE GENOMIC DNA]</scope>
    <source>
        <strain evidence="2">V071</strain>
    </source>
</reference>
<evidence type="ECO:0000259" key="1">
    <source>
        <dbReference type="Pfam" id="PF01433"/>
    </source>
</evidence>
<gene>
    <name evidence="2" type="ORF">U0070_018587</name>
</gene>
<dbReference type="GO" id="GO:0005730">
    <property type="term" value="C:nucleolus"/>
    <property type="evidence" value="ECO:0007669"/>
    <property type="project" value="InterPro"/>
</dbReference>
<dbReference type="EMBL" id="JBBHLL010000160">
    <property type="protein sequence ID" value="KAK7812027.1"/>
    <property type="molecule type" value="Genomic_DNA"/>
</dbReference>
<evidence type="ECO:0000313" key="3">
    <source>
        <dbReference type="Proteomes" id="UP001488838"/>
    </source>
</evidence>
<dbReference type="GO" id="GO:0008270">
    <property type="term" value="F:zinc ion binding"/>
    <property type="evidence" value="ECO:0007669"/>
    <property type="project" value="InterPro"/>
</dbReference>